<keyword evidence="9" id="KW-1133">Transmembrane helix</keyword>
<evidence type="ECO:0000256" key="6">
    <source>
        <dbReference type="ARBA" id="ARBA00022777"/>
    </source>
</evidence>
<evidence type="ECO:0000256" key="1">
    <source>
        <dbReference type="ARBA" id="ARBA00000085"/>
    </source>
</evidence>
<comment type="catalytic activity">
    <reaction evidence="1">
        <text>ATP + protein L-histidine = ADP + protein N-phospho-L-histidine.</text>
        <dbReference type="EC" id="2.7.13.3"/>
    </reaction>
</comment>
<protein>
    <recommendedName>
        <fullName evidence="2">histidine kinase</fullName>
        <ecNumber evidence="2">2.7.13.3</ecNumber>
    </recommendedName>
</protein>
<dbReference type="GO" id="GO:0016301">
    <property type="term" value="F:kinase activity"/>
    <property type="evidence" value="ECO:0007669"/>
    <property type="project" value="UniProtKB-KW"/>
</dbReference>
<dbReference type="PANTHER" id="PTHR43065:SF10">
    <property type="entry name" value="PEROXIDE STRESS-ACTIVATED HISTIDINE KINASE MAK3"/>
    <property type="match status" value="1"/>
</dbReference>
<reference evidence="11 12" key="1">
    <citation type="submission" date="2021-02" db="EMBL/GenBank/DDBJ databases">
        <title>De Novo genome assembly of isolated myxobacteria.</title>
        <authorList>
            <person name="Stevens D.C."/>
        </authorList>
    </citation>
    <scope>NUCLEOTIDE SEQUENCE [LARGE SCALE GENOMIC DNA]</scope>
    <source>
        <strain evidence="12">SCPEA02</strain>
    </source>
</reference>
<dbReference type="InterPro" id="IPR004358">
    <property type="entry name" value="Sig_transdc_His_kin-like_C"/>
</dbReference>
<evidence type="ECO:0000256" key="9">
    <source>
        <dbReference type="SAM" id="Phobius"/>
    </source>
</evidence>
<evidence type="ECO:0000313" key="11">
    <source>
        <dbReference type="EMBL" id="QSQ27532.1"/>
    </source>
</evidence>
<keyword evidence="6 11" id="KW-0418">Kinase</keyword>
<keyword evidence="12" id="KW-1185">Reference proteome</keyword>
<dbReference type="SUPFAM" id="SSF55874">
    <property type="entry name" value="ATPase domain of HSP90 chaperone/DNA topoisomerase II/histidine kinase"/>
    <property type="match status" value="1"/>
</dbReference>
<dbReference type="Gene3D" id="3.30.450.20">
    <property type="entry name" value="PAS domain"/>
    <property type="match status" value="1"/>
</dbReference>
<dbReference type="Proteomes" id="UP000662747">
    <property type="component" value="Chromosome"/>
</dbReference>
<keyword evidence="7" id="KW-0067">ATP-binding</keyword>
<name>A0ABX7PAR2_9BACT</name>
<dbReference type="InterPro" id="IPR003594">
    <property type="entry name" value="HATPase_dom"/>
</dbReference>
<organism evidence="11 12">
    <name type="scientific">Pyxidicoccus parkwayensis</name>
    <dbReference type="NCBI Taxonomy" id="2813578"/>
    <lineage>
        <taxon>Bacteria</taxon>
        <taxon>Pseudomonadati</taxon>
        <taxon>Myxococcota</taxon>
        <taxon>Myxococcia</taxon>
        <taxon>Myxococcales</taxon>
        <taxon>Cystobacterineae</taxon>
        <taxon>Myxococcaceae</taxon>
        <taxon>Pyxidicoccus</taxon>
    </lineage>
</organism>
<dbReference type="SMART" id="SM00387">
    <property type="entry name" value="HATPase_c"/>
    <property type="match status" value="1"/>
</dbReference>
<dbReference type="InterPro" id="IPR005467">
    <property type="entry name" value="His_kinase_dom"/>
</dbReference>
<dbReference type="Pfam" id="PF02518">
    <property type="entry name" value="HATPase_c"/>
    <property type="match status" value="1"/>
</dbReference>
<dbReference type="Gene3D" id="3.30.565.10">
    <property type="entry name" value="Histidine kinase-like ATPase, C-terminal domain"/>
    <property type="match status" value="1"/>
</dbReference>
<dbReference type="EC" id="2.7.13.3" evidence="2"/>
<dbReference type="InterPro" id="IPR036890">
    <property type="entry name" value="HATPase_C_sf"/>
</dbReference>
<evidence type="ECO:0000256" key="5">
    <source>
        <dbReference type="ARBA" id="ARBA00022741"/>
    </source>
</evidence>
<evidence type="ECO:0000256" key="7">
    <source>
        <dbReference type="ARBA" id="ARBA00022840"/>
    </source>
</evidence>
<dbReference type="Gene3D" id="1.10.287.130">
    <property type="match status" value="1"/>
</dbReference>
<feature type="transmembrane region" description="Helical" evidence="9">
    <location>
        <begin position="284"/>
        <end position="306"/>
    </location>
</feature>
<evidence type="ECO:0000256" key="4">
    <source>
        <dbReference type="ARBA" id="ARBA00022679"/>
    </source>
</evidence>
<evidence type="ECO:0000256" key="8">
    <source>
        <dbReference type="ARBA" id="ARBA00023012"/>
    </source>
</evidence>
<dbReference type="PRINTS" id="PR00344">
    <property type="entry name" value="BCTRLSENSOR"/>
</dbReference>
<proteinExistence type="predicted"/>
<keyword evidence="4" id="KW-0808">Transferase</keyword>
<evidence type="ECO:0000256" key="3">
    <source>
        <dbReference type="ARBA" id="ARBA00022553"/>
    </source>
</evidence>
<keyword evidence="9" id="KW-0472">Membrane</keyword>
<dbReference type="PROSITE" id="PS50109">
    <property type="entry name" value="HIS_KIN"/>
    <property type="match status" value="1"/>
</dbReference>
<feature type="domain" description="Histidine kinase" evidence="10">
    <location>
        <begin position="335"/>
        <end position="544"/>
    </location>
</feature>
<evidence type="ECO:0000259" key="10">
    <source>
        <dbReference type="PROSITE" id="PS50109"/>
    </source>
</evidence>
<feature type="transmembrane region" description="Helical" evidence="9">
    <location>
        <begin position="21"/>
        <end position="42"/>
    </location>
</feature>
<sequence length="548" mass="58094">MRDVMTGPVGRPEFIQAERRFVRSVLPGIVLLGLVAVAGPLLSYRSDVAEMRGQFQNRVVREARVYAEALGLHLHLLQTELQRVSASVGPDLLHPSELGKEDLLDLTAPDAGLFHAGVMLLDADGHLRWSDPPRSPEAASFATRPWFQEVLVRQAPVVDAIAPGASTFIVAVPVVRDGRVAGVLTGLLDTGGAVPGGRALGEHLELLVLNGSGDLFLPGAPPAWATRPEADAELRAVMREGLRRLALGPDVEVLAAATQVPGTGLHLVLAADETALLTGIRGRFLLQLLGVALLQLGTLVLFSLHWRRVYNLFLSMEERAARHEKMAALGGAASLIAHEVKNSLNGLKSATGLVPPAGDGALVVRTLNGQIDRLAHLATSLLHFGKPPEARLADVDLSQLVRDVVAGLRSLPEAEEVHVEVSVPEQAPLSCDPLLLATALDNVVRNAMEATVAAKDLGQVASPTVRVLAALRDGEAVVSVEDNAGGPTASVEARLFEPFVTSKPKGIGLGLAMTRQALEQQGGRLAFERIPGGSRFRIHLPLNGVPRS</sequence>
<evidence type="ECO:0000313" key="12">
    <source>
        <dbReference type="Proteomes" id="UP000662747"/>
    </source>
</evidence>
<dbReference type="PANTHER" id="PTHR43065">
    <property type="entry name" value="SENSOR HISTIDINE KINASE"/>
    <property type="match status" value="1"/>
</dbReference>
<dbReference type="EMBL" id="CP071090">
    <property type="protein sequence ID" value="QSQ27532.1"/>
    <property type="molecule type" value="Genomic_DNA"/>
</dbReference>
<keyword evidence="8" id="KW-0902">Two-component regulatory system</keyword>
<evidence type="ECO:0000256" key="2">
    <source>
        <dbReference type="ARBA" id="ARBA00012438"/>
    </source>
</evidence>
<keyword evidence="5" id="KW-0547">Nucleotide-binding</keyword>
<keyword evidence="9" id="KW-0812">Transmembrane</keyword>
<accession>A0ABX7PAR2</accession>
<gene>
    <name evidence="11" type="ORF">JY651_22605</name>
</gene>
<keyword evidence="3" id="KW-0597">Phosphoprotein</keyword>